<sequence>MGLTGGIQDSIREHLSPNKNPMKISFCATVSNVSPVLIFF</sequence>
<protein>
    <submittedName>
        <fullName evidence="1">Uncharacterized protein</fullName>
    </submittedName>
</protein>
<evidence type="ECO:0000313" key="1">
    <source>
        <dbReference type="EMBL" id="JAE11954.1"/>
    </source>
</evidence>
<name>A0A0A9FL39_ARUDO</name>
<proteinExistence type="predicted"/>
<dbReference type="AlphaFoldDB" id="A0A0A9FL39"/>
<organism evidence="1">
    <name type="scientific">Arundo donax</name>
    <name type="common">Giant reed</name>
    <name type="synonym">Donax arundinaceus</name>
    <dbReference type="NCBI Taxonomy" id="35708"/>
    <lineage>
        <taxon>Eukaryota</taxon>
        <taxon>Viridiplantae</taxon>
        <taxon>Streptophyta</taxon>
        <taxon>Embryophyta</taxon>
        <taxon>Tracheophyta</taxon>
        <taxon>Spermatophyta</taxon>
        <taxon>Magnoliopsida</taxon>
        <taxon>Liliopsida</taxon>
        <taxon>Poales</taxon>
        <taxon>Poaceae</taxon>
        <taxon>PACMAD clade</taxon>
        <taxon>Arundinoideae</taxon>
        <taxon>Arundineae</taxon>
        <taxon>Arundo</taxon>
    </lineage>
</organism>
<accession>A0A0A9FL39</accession>
<reference evidence="1" key="2">
    <citation type="journal article" date="2015" name="Data Brief">
        <title>Shoot transcriptome of the giant reed, Arundo donax.</title>
        <authorList>
            <person name="Barrero R.A."/>
            <person name="Guerrero F.D."/>
            <person name="Moolhuijzen P."/>
            <person name="Goolsby J.A."/>
            <person name="Tidwell J."/>
            <person name="Bellgard S.E."/>
            <person name="Bellgard M.I."/>
        </authorList>
    </citation>
    <scope>NUCLEOTIDE SEQUENCE</scope>
    <source>
        <tissue evidence="1">Shoot tissue taken approximately 20 cm above the soil surface</tissue>
    </source>
</reference>
<dbReference type="EMBL" id="GBRH01185942">
    <property type="protein sequence ID" value="JAE11954.1"/>
    <property type="molecule type" value="Transcribed_RNA"/>
</dbReference>
<reference evidence="1" key="1">
    <citation type="submission" date="2014-09" db="EMBL/GenBank/DDBJ databases">
        <authorList>
            <person name="Magalhaes I.L.F."/>
            <person name="Oliveira U."/>
            <person name="Santos F.R."/>
            <person name="Vidigal T.H.D.A."/>
            <person name="Brescovit A.D."/>
            <person name="Santos A.J."/>
        </authorList>
    </citation>
    <scope>NUCLEOTIDE SEQUENCE</scope>
    <source>
        <tissue evidence="1">Shoot tissue taken approximately 20 cm above the soil surface</tissue>
    </source>
</reference>